<dbReference type="NCBIfam" id="TIGR02595">
    <property type="entry name" value="PEP_CTERM"/>
    <property type="match status" value="1"/>
</dbReference>
<accession>A0ABU3A2P8</accession>
<keyword evidence="1" id="KW-0732">Signal</keyword>
<evidence type="ECO:0000313" key="2">
    <source>
        <dbReference type="EMBL" id="MDT0603827.1"/>
    </source>
</evidence>
<dbReference type="EMBL" id="JAVRIF010000004">
    <property type="protein sequence ID" value="MDT0603827.1"/>
    <property type="molecule type" value="Genomic_DNA"/>
</dbReference>
<keyword evidence="3" id="KW-1185">Reference proteome</keyword>
<dbReference type="InterPro" id="IPR013424">
    <property type="entry name" value="Ice-binding_C"/>
</dbReference>
<protein>
    <submittedName>
        <fullName evidence="2">PEP-CTERM sorting domain-containing protein</fullName>
    </submittedName>
</protein>
<proteinExistence type="predicted"/>
<evidence type="ECO:0000313" key="3">
    <source>
        <dbReference type="Proteomes" id="UP001266357"/>
    </source>
</evidence>
<reference evidence="2 3" key="1">
    <citation type="submission" date="2023-09" db="EMBL/GenBank/DDBJ databases">
        <authorList>
            <person name="Rey-Velasco X."/>
        </authorList>
    </citation>
    <scope>NUCLEOTIDE SEQUENCE [LARGE SCALE GENOMIC DNA]</scope>
    <source>
        <strain evidence="2 3">W431</strain>
    </source>
</reference>
<organism evidence="2 3">
    <name type="scientific">Thalassotalea castellviae</name>
    <dbReference type="NCBI Taxonomy" id="3075612"/>
    <lineage>
        <taxon>Bacteria</taxon>
        <taxon>Pseudomonadati</taxon>
        <taxon>Pseudomonadota</taxon>
        <taxon>Gammaproteobacteria</taxon>
        <taxon>Alteromonadales</taxon>
        <taxon>Colwelliaceae</taxon>
        <taxon>Thalassotalea</taxon>
    </lineage>
</organism>
<feature type="chain" id="PRO_5045096222" evidence="1">
    <location>
        <begin position="22"/>
        <end position="320"/>
    </location>
</feature>
<sequence>MNNLQKLFSLSLILVSQFSFGQLIVTGDCNVNNATLTTVQLSDLDINNNTGGPNGANLLQNGPYSASECIGIYAGNDSQLESHLTPHLNIGQSGDGLLNGGGPLTGNEFIDGLVDGVANPWFDGDKIDIDGDGNATDPGWINLAKFDVDNNSTSYKSITNYDETISLLISDVLTFTFECVNVGGDCSSINWTLTTDIDIAETVGTVLNRSTFDHLAFVTKAGSGNQNGQGNQDDKGWAVYDFNFYEIFGSEAPGAFNFETAYSLAGSIDVKPGDFSAGLSHLTVWARDPINEPTTTVPEPSTIVLFVFSLMLVAFRKKRF</sequence>
<dbReference type="RefSeq" id="WP_311580802.1">
    <property type="nucleotide sequence ID" value="NZ_JAVRIF010000004.1"/>
</dbReference>
<gene>
    <name evidence="2" type="ORF">RM573_09495</name>
</gene>
<feature type="signal peptide" evidence="1">
    <location>
        <begin position="1"/>
        <end position="21"/>
    </location>
</feature>
<evidence type="ECO:0000256" key="1">
    <source>
        <dbReference type="SAM" id="SignalP"/>
    </source>
</evidence>
<dbReference type="Proteomes" id="UP001266357">
    <property type="component" value="Unassembled WGS sequence"/>
</dbReference>
<name>A0ABU3A2P8_9GAMM</name>
<comment type="caution">
    <text evidence="2">The sequence shown here is derived from an EMBL/GenBank/DDBJ whole genome shotgun (WGS) entry which is preliminary data.</text>
</comment>